<dbReference type="AlphaFoldDB" id="A0A6A6RSA3"/>
<keyword evidence="2" id="KW-0812">Transmembrane</keyword>
<evidence type="ECO:0000256" key="2">
    <source>
        <dbReference type="SAM" id="Phobius"/>
    </source>
</evidence>
<name>A0A6A6RSA3_9PLEO</name>
<keyword evidence="4" id="KW-1185">Reference proteome</keyword>
<evidence type="ECO:0000256" key="1">
    <source>
        <dbReference type="SAM" id="MobiDB-lite"/>
    </source>
</evidence>
<keyword evidence="2" id="KW-0472">Membrane</keyword>
<reference evidence="3" key="1">
    <citation type="journal article" date="2020" name="Stud. Mycol.">
        <title>101 Dothideomycetes genomes: a test case for predicting lifestyles and emergence of pathogens.</title>
        <authorList>
            <person name="Haridas S."/>
            <person name="Albert R."/>
            <person name="Binder M."/>
            <person name="Bloem J."/>
            <person name="Labutti K."/>
            <person name="Salamov A."/>
            <person name="Andreopoulos B."/>
            <person name="Baker S."/>
            <person name="Barry K."/>
            <person name="Bills G."/>
            <person name="Bluhm B."/>
            <person name="Cannon C."/>
            <person name="Castanera R."/>
            <person name="Culley D."/>
            <person name="Daum C."/>
            <person name="Ezra D."/>
            <person name="Gonzalez J."/>
            <person name="Henrissat B."/>
            <person name="Kuo A."/>
            <person name="Liang C."/>
            <person name="Lipzen A."/>
            <person name="Lutzoni F."/>
            <person name="Magnuson J."/>
            <person name="Mondo S."/>
            <person name="Nolan M."/>
            <person name="Ohm R."/>
            <person name="Pangilinan J."/>
            <person name="Park H.-J."/>
            <person name="Ramirez L."/>
            <person name="Alfaro M."/>
            <person name="Sun H."/>
            <person name="Tritt A."/>
            <person name="Yoshinaga Y."/>
            <person name="Zwiers L.-H."/>
            <person name="Turgeon B."/>
            <person name="Goodwin S."/>
            <person name="Spatafora J."/>
            <person name="Crous P."/>
            <person name="Grigoriev I."/>
        </authorList>
    </citation>
    <scope>NUCLEOTIDE SEQUENCE</scope>
    <source>
        <strain evidence="3">CBS 473.64</strain>
    </source>
</reference>
<sequence length="223" mass="23531">MGTGDGGAVAGLVRLLCTAPTAAAGAGNASATTLCAAAIDGSERAWRRKRRGLHGGGRVGSEGRCLGLHGGRRRRRRPRGQRGQRLVVVLVVVLVVLVLVVVVLLLLGLRCGQPRPWRRRWCSVRGRGIQRGLGRADGALVPLRENVGGVVTYVLATRDAGGSTAIGPAQRPAGQLRERAERGGARPTTGTTTLSALRRCERRRAAYGVGARSDREGGCRRAR</sequence>
<gene>
    <name evidence="3" type="ORF">P280DRAFT_139729</name>
</gene>
<feature type="region of interest" description="Disordered" evidence="1">
    <location>
        <begin position="164"/>
        <end position="191"/>
    </location>
</feature>
<accession>A0A6A6RSA3</accession>
<dbReference type="Proteomes" id="UP000799753">
    <property type="component" value="Unassembled WGS sequence"/>
</dbReference>
<feature type="transmembrane region" description="Helical" evidence="2">
    <location>
        <begin position="86"/>
        <end position="109"/>
    </location>
</feature>
<keyword evidence="2" id="KW-1133">Transmembrane helix</keyword>
<dbReference type="EMBL" id="MU006795">
    <property type="protein sequence ID" value="KAF2637138.1"/>
    <property type="molecule type" value="Genomic_DNA"/>
</dbReference>
<organism evidence="3 4">
    <name type="scientific">Massarina eburnea CBS 473.64</name>
    <dbReference type="NCBI Taxonomy" id="1395130"/>
    <lineage>
        <taxon>Eukaryota</taxon>
        <taxon>Fungi</taxon>
        <taxon>Dikarya</taxon>
        <taxon>Ascomycota</taxon>
        <taxon>Pezizomycotina</taxon>
        <taxon>Dothideomycetes</taxon>
        <taxon>Pleosporomycetidae</taxon>
        <taxon>Pleosporales</taxon>
        <taxon>Massarineae</taxon>
        <taxon>Massarinaceae</taxon>
        <taxon>Massarina</taxon>
    </lineage>
</organism>
<protein>
    <submittedName>
        <fullName evidence="3">Uncharacterized protein</fullName>
    </submittedName>
</protein>
<proteinExistence type="predicted"/>
<evidence type="ECO:0000313" key="3">
    <source>
        <dbReference type="EMBL" id="KAF2637138.1"/>
    </source>
</evidence>
<evidence type="ECO:0000313" key="4">
    <source>
        <dbReference type="Proteomes" id="UP000799753"/>
    </source>
</evidence>